<name>I7KQ07_9LACO</name>
<dbReference type="GO" id="GO:0004564">
    <property type="term" value="F:beta-fructofuranosidase activity"/>
    <property type="evidence" value="ECO:0007669"/>
    <property type="project" value="UniProtKB-EC"/>
</dbReference>
<dbReference type="InterPro" id="IPR013148">
    <property type="entry name" value="Glyco_hydro_32_N"/>
</dbReference>
<accession>I7KQ07</accession>
<organism evidence="12 14">
    <name type="scientific">Lactobacillus gigeriorum DSM 23908 = CRBIP 24.85</name>
    <dbReference type="NCBI Taxonomy" id="1423751"/>
    <lineage>
        <taxon>Bacteria</taxon>
        <taxon>Bacillati</taxon>
        <taxon>Bacillota</taxon>
        <taxon>Bacilli</taxon>
        <taxon>Lactobacillales</taxon>
        <taxon>Lactobacillaceae</taxon>
        <taxon>Lactobacillus</taxon>
    </lineage>
</organism>
<comment type="similarity">
    <text evidence="2 8">Belongs to the glycosyl hydrolase 32 family.</text>
</comment>
<dbReference type="InterPro" id="IPR013189">
    <property type="entry name" value="Glyco_hydro_32_C"/>
</dbReference>
<evidence type="ECO:0000256" key="6">
    <source>
        <dbReference type="ARBA" id="ARBA00023295"/>
    </source>
</evidence>
<evidence type="ECO:0000256" key="7">
    <source>
        <dbReference type="ARBA" id="ARBA00033367"/>
    </source>
</evidence>
<dbReference type="CDD" id="cd18623">
    <property type="entry name" value="GH32_ScrB-like"/>
    <property type="match status" value="1"/>
</dbReference>
<evidence type="ECO:0000313" key="15">
    <source>
        <dbReference type="Proteomes" id="UP000051521"/>
    </source>
</evidence>
<dbReference type="InterPro" id="IPR051214">
    <property type="entry name" value="GH32_Enzymes"/>
</dbReference>
<comment type="caution">
    <text evidence="12">The sequence shown here is derived from an EMBL/GenBank/DDBJ whole genome shotgun (WGS) entry which is preliminary data.</text>
</comment>
<keyword evidence="15" id="KW-1185">Reference proteome</keyword>
<dbReference type="Proteomes" id="UP000051521">
    <property type="component" value="Unassembled WGS sequence"/>
</dbReference>
<keyword evidence="9" id="KW-0119">Carbohydrate metabolism</keyword>
<dbReference type="OrthoDB" id="9759709at2"/>
<gene>
    <name evidence="12" type="ORF">BN52_09605</name>
    <name evidence="13" type="ORF">FC38_GL001319</name>
</gene>
<dbReference type="Gene3D" id="2.115.10.20">
    <property type="entry name" value="Glycosyl hydrolase domain, family 43"/>
    <property type="match status" value="1"/>
</dbReference>
<dbReference type="STRING" id="1423751.FC38_GL001319"/>
<dbReference type="InterPro" id="IPR001362">
    <property type="entry name" value="Glyco_hydro_32"/>
</dbReference>
<keyword evidence="5 8" id="KW-0378">Hydrolase</keyword>
<dbReference type="PATRIC" id="fig|1423751.3.peg.1362"/>
<dbReference type="EMBL" id="CAKC01000086">
    <property type="protein sequence ID" value="CCI87649.1"/>
    <property type="molecule type" value="Genomic_DNA"/>
</dbReference>
<dbReference type="PANTHER" id="PTHR43101:SF1">
    <property type="entry name" value="BETA-FRUCTOSIDASE"/>
    <property type="match status" value="1"/>
</dbReference>
<evidence type="ECO:0000256" key="4">
    <source>
        <dbReference type="ARBA" id="ARBA00019623"/>
    </source>
</evidence>
<dbReference type="NCBIfam" id="TIGR01322">
    <property type="entry name" value="scrB_fam"/>
    <property type="match status" value="1"/>
</dbReference>
<evidence type="ECO:0000313" key="12">
    <source>
        <dbReference type="EMBL" id="CCI87649.1"/>
    </source>
</evidence>
<dbReference type="SUPFAM" id="SSF75005">
    <property type="entry name" value="Arabinanase/levansucrase/invertase"/>
    <property type="match status" value="1"/>
</dbReference>
<dbReference type="GO" id="GO:0005737">
    <property type="term" value="C:cytoplasm"/>
    <property type="evidence" value="ECO:0007669"/>
    <property type="project" value="UniProtKB-SubCell"/>
</dbReference>
<reference evidence="12 14" key="1">
    <citation type="submission" date="2012-06" db="EMBL/GenBank/DDBJ databases">
        <title>Draft genome sequence of Lactobacillus gigeriorum CRBIP 24.85T, isolated from chicken crop.</title>
        <authorList>
            <person name="Cousin S."/>
            <person name="Ma L."/>
            <person name="Creno S."/>
            <person name="Clermont D."/>
            <person name="Loux V."/>
            <person name="Bizet C."/>
            <person name="Bouchier C."/>
        </authorList>
    </citation>
    <scope>NUCLEOTIDE SEQUENCE [LARGE SCALE GENOMIC DNA]</scope>
    <source>
        <strain evidence="14">CRBIP 24.85T</strain>
        <strain evidence="12">Type strain: CRBIP 24.85</strain>
    </source>
</reference>
<evidence type="ECO:0000313" key="14">
    <source>
        <dbReference type="Proteomes" id="UP000009326"/>
    </source>
</evidence>
<feature type="domain" description="Glycosyl hydrolase family 32 N-terminal" evidence="10">
    <location>
        <begin position="37"/>
        <end position="336"/>
    </location>
</feature>
<dbReference type="PROSITE" id="PS00609">
    <property type="entry name" value="GLYCOSYL_HYDROL_F32"/>
    <property type="match status" value="1"/>
</dbReference>
<evidence type="ECO:0000256" key="2">
    <source>
        <dbReference type="ARBA" id="ARBA00009902"/>
    </source>
</evidence>
<dbReference type="SUPFAM" id="SSF49899">
    <property type="entry name" value="Concanavalin A-like lectins/glucanases"/>
    <property type="match status" value="1"/>
</dbReference>
<proteinExistence type="inferred from homology"/>
<dbReference type="RefSeq" id="WP_008473939.1">
    <property type="nucleotide sequence ID" value="NZ_AYZO01000004.1"/>
</dbReference>
<evidence type="ECO:0000259" key="10">
    <source>
        <dbReference type="Pfam" id="PF00251"/>
    </source>
</evidence>
<dbReference type="PANTHER" id="PTHR43101">
    <property type="entry name" value="BETA-FRUCTOSIDASE"/>
    <property type="match status" value="1"/>
</dbReference>
<reference evidence="13 15" key="2">
    <citation type="journal article" date="2015" name="Genome Announc.">
        <title>Expanding the biotechnology potential of lactobacilli through comparative genomics of 213 strains and associated genera.</title>
        <authorList>
            <person name="Sun Z."/>
            <person name="Harris H.M."/>
            <person name="McCann A."/>
            <person name="Guo C."/>
            <person name="Argimon S."/>
            <person name="Zhang W."/>
            <person name="Yang X."/>
            <person name="Jeffery I.B."/>
            <person name="Cooney J.C."/>
            <person name="Kagawa T.F."/>
            <person name="Liu W."/>
            <person name="Song Y."/>
            <person name="Salvetti E."/>
            <person name="Wrobel A."/>
            <person name="Rasinkangas P."/>
            <person name="Parkhill J."/>
            <person name="Rea M.C."/>
            <person name="O'Sullivan O."/>
            <person name="Ritari J."/>
            <person name="Douillard F.P."/>
            <person name="Paul Ross R."/>
            <person name="Yang R."/>
            <person name="Briner A.E."/>
            <person name="Felis G.E."/>
            <person name="de Vos W.M."/>
            <person name="Barrangou R."/>
            <person name="Klaenhammer T.R."/>
            <person name="Caufield P.W."/>
            <person name="Cui Y."/>
            <person name="Zhang H."/>
            <person name="O'Toole P.W."/>
        </authorList>
    </citation>
    <scope>NUCLEOTIDE SEQUENCE [LARGE SCALE GENOMIC DNA]</scope>
    <source>
        <strain evidence="13 15">DSM 23908</strain>
    </source>
</reference>
<evidence type="ECO:0000256" key="3">
    <source>
        <dbReference type="ARBA" id="ARBA00012758"/>
    </source>
</evidence>
<comment type="pathway">
    <text evidence="1 9">Glycan biosynthesis; sucrose metabolism.</text>
</comment>
<dbReference type="SMART" id="SM00640">
    <property type="entry name" value="Glyco_32"/>
    <property type="match status" value="1"/>
</dbReference>
<dbReference type="Pfam" id="PF08244">
    <property type="entry name" value="Glyco_hydro_32C"/>
    <property type="match status" value="1"/>
</dbReference>
<dbReference type="Gene3D" id="2.60.120.560">
    <property type="entry name" value="Exo-inulinase, domain 1"/>
    <property type="match status" value="1"/>
</dbReference>
<comment type="catalytic activity">
    <reaction evidence="8">
        <text>Hydrolysis of terminal non-reducing beta-D-fructofuranoside residues in beta-D-fructofuranosides.</text>
        <dbReference type="EC" id="3.2.1.26"/>
    </reaction>
</comment>
<evidence type="ECO:0000256" key="8">
    <source>
        <dbReference type="RuleBase" id="RU362110"/>
    </source>
</evidence>
<evidence type="ECO:0000313" key="13">
    <source>
        <dbReference type="EMBL" id="KRN14240.1"/>
    </source>
</evidence>
<dbReference type="InterPro" id="IPR006232">
    <property type="entry name" value="Suc6P_hydrolase"/>
</dbReference>
<dbReference type="UniPathway" id="UPA00238"/>
<evidence type="ECO:0000259" key="11">
    <source>
        <dbReference type="Pfam" id="PF08244"/>
    </source>
</evidence>
<dbReference type="GO" id="GO:0005985">
    <property type="term" value="P:sucrose metabolic process"/>
    <property type="evidence" value="ECO:0007669"/>
    <property type="project" value="UniProtKB-UniPathway"/>
</dbReference>
<comment type="function">
    <text evidence="9">Enables the bacterium to metabolize sucrose as a sole carbon source.</text>
</comment>
<protein>
    <recommendedName>
        <fullName evidence="4 8">Sucrose-6-phosphate hydrolase</fullName>
        <ecNumber evidence="3 8">3.2.1.26</ecNumber>
    </recommendedName>
    <alternativeName>
        <fullName evidence="7 9">Invertase</fullName>
    </alternativeName>
</protein>
<dbReference type="InterPro" id="IPR023296">
    <property type="entry name" value="Glyco_hydro_beta-prop_sf"/>
</dbReference>
<evidence type="ECO:0000256" key="9">
    <source>
        <dbReference type="RuleBase" id="RU365015"/>
    </source>
</evidence>
<comment type="subcellular location">
    <subcellularLocation>
        <location evidence="9">Cytoplasm</location>
    </subcellularLocation>
</comment>
<dbReference type="AlphaFoldDB" id="I7KQ07"/>
<dbReference type="Pfam" id="PF00251">
    <property type="entry name" value="Glyco_hydro_32N"/>
    <property type="match status" value="1"/>
</dbReference>
<sequence length="476" mass="53854">MTWTKEQRYLPYDHWDALKLLTLQAQADRSSFQLQYHIRPQSGLLNDPNGFSYFAGQYHLFYQAFPFGPVHGLKSWMHVVSKDLVHWQNLGLAIKPGDPIDSHGAYSGSAQEIDGKLFLMYTGNVRDQNWQRIPYQNGAWMDKTGEITKVSQPLFRNPSHISEHFRDPQLLKQNGKYYALLGAQEAQSQTGEIMVYQSTDLVNWEEIGPLNLGPLGYMIECPNLVYVDDRPVLIFCPQGLNKEQASYDNIYPNMYLVLDEVDLAHATVKGAGALQQLDFGFDIYASQAFNRGEDCYLISWAGLPEIAYPTDQENWSGCLSQVKELHLKNGRLVQQPVAAMCKLRQAETKLANEQILQTATDNQYELLLTIPANQTGTLELAKDNSGSLKVKFDTINGLVKLERTQGEFAKEYGLTRSVKTQAKQELKLDIFIDHSLAEIFVNDGEAVLTSRFFNHGTAIAMTSPCKYTASYWPIVK</sequence>
<keyword evidence="6 8" id="KW-0326">Glycosidase</keyword>
<evidence type="ECO:0000256" key="1">
    <source>
        <dbReference type="ARBA" id="ARBA00004914"/>
    </source>
</evidence>
<feature type="domain" description="Glycosyl hydrolase family 32 C-terminal" evidence="11">
    <location>
        <begin position="348"/>
        <end position="455"/>
    </location>
</feature>
<dbReference type="InterPro" id="IPR018053">
    <property type="entry name" value="Glyco_hydro_32_AS"/>
</dbReference>
<dbReference type="EC" id="3.2.1.26" evidence="3 8"/>
<dbReference type="Proteomes" id="UP000009326">
    <property type="component" value="Unassembled WGS sequence"/>
</dbReference>
<dbReference type="InterPro" id="IPR013320">
    <property type="entry name" value="ConA-like_dom_sf"/>
</dbReference>
<dbReference type="EMBL" id="AYZO01000004">
    <property type="protein sequence ID" value="KRN14240.1"/>
    <property type="molecule type" value="Genomic_DNA"/>
</dbReference>
<keyword evidence="9" id="KW-0963">Cytoplasm</keyword>
<evidence type="ECO:0000256" key="5">
    <source>
        <dbReference type="ARBA" id="ARBA00022801"/>
    </source>
</evidence>